<dbReference type="OrthoDB" id="10065579at2759"/>
<dbReference type="EMBL" id="JAACXV010000024">
    <property type="protein sequence ID" value="KAF7286548.1"/>
    <property type="molecule type" value="Genomic_DNA"/>
</dbReference>
<dbReference type="PANTHER" id="PTHR46060">
    <property type="entry name" value="MARINER MOS1 TRANSPOSASE-LIKE PROTEIN"/>
    <property type="match status" value="1"/>
</dbReference>
<reference evidence="1" key="1">
    <citation type="submission" date="2020-08" db="EMBL/GenBank/DDBJ databases">
        <title>Genome sequencing and assembly of the red palm weevil Rhynchophorus ferrugineus.</title>
        <authorList>
            <person name="Dias G.B."/>
            <person name="Bergman C.M."/>
            <person name="Manee M."/>
        </authorList>
    </citation>
    <scope>NUCLEOTIDE SEQUENCE</scope>
    <source>
        <strain evidence="1">AA-2017</strain>
        <tissue evidence="1">Whole larva</tissue>
    </source>
</reference>
<dbReference type="InterPro" id="IPR052709">
    <property type="entry name" value="Transposase-MT_Hybrid"/>
</dbReference>
<dbReference type="PANTHER" id="PTHR46060:SF1">
    <property type="entry name" value="MARINER MOS1 TRANSPOSASE-LIKE PROTEIN"/>
    <property type="match status" value="1"/>
</dbReference>
<evidence type="ECO:0000313" key="2">
    <source>
        <dbReference type="Proteomes" id="UP000625711"/>
    </source>
</evidence>
<dbReference type="AlphaFoldDB" id="A0A834IWX6"/>
<dbReference type="Proteomes" id="UP000625711">
    <property type="component" value="Unassembled WGS sequence"/>
</dbReference>
<keyword evidence="2" id="KW-1185">Reference proteome</keyword>
<comment type="caution">
    <text evidence="1">The sequence shown here is derived from an EMBL/GenBank/DDBJ whole genome shotgun (WGS) entry which is preliminary data.</text>
</comment>
<organism evidence="1 2">
    <name type="scientific">Rhynchophorus ferrugineus</name>
    <name type="common">Red palm weevil</name>
    <name type="synonym">Curculio ferrugineus</name>
    <dbReference type="NCBI Taxonomy" id="354439"/>
    <lineage>
        <taxon>Eukaryota</taxon>
        <taxon>Metazoa</taxon>
        <taxon>Ecdysozoa</taxon>
        <taxon>Arthropoda</taxon>
        <taxon>Hexapoda</taxon>
        <taxon>Insecta</taxon>
        <taxon>Pterygota</taxon>
        <taxon>Neoptera</taxon>
        <taxon>Endopterygota</taxon>
        <taxon>Coleoptera</taxon>
        <taxon>Polyphaga</taxon>
        <taxon>Cucujiformia</taxon>
        <taxon>Curculionidae</taxon>
        <taxon>Dryophthorinae</taxon>
        <taxon>Rhynchophorus</taxon>
    </lineage>
</organism>
<dbReference type="GO" id="GO:0003676">
    <property type="term" value="F:nucleic acid binding"/>
    <property type="evidence" value="ECO:0007669"/>
    <property type="project" value="InterPro"/>
</dbReference>
<dbReference type="InterPro" id="IPR036397">
    <property type="entry name" value="RNaseH_sf"/>
</dbReference>
<evidence type="ECO:0000313" key="1">
    <source>
        <dbReference type="EMBL" id="KAF7286548.1"/>
    </source>
</evidence>
<accession>A0A834IWX6</accession>
<gene>
    <name evidence="1" type="ORF">GWI33_004948</name>
</gene>
<dbReference type="Gene3D" id="3.30.420.10">
    <property type="entry name" value="Ribonuclease H-like superfamily/Ribonuclease H"/>
    <property type="match status" value="1"/>
</dbReference>
<sequence>MAKIHELGFELLPQQPYSPDLTASDYLLFSDLERLIAGKKVSSNEEVIAEPEANFEAKGKSYYQNSIERLEGRYNQCHP</sequence>
<proteinExistence type="predicted"/>
<protein>
    <submittedName>
        <fullName evidence="1">Uncharacterized protein</fullName>
    </submittedName>
</protein>
<name>A0A834IWX6_RHYFE</name>